<protein>
    <recommendedName>
        <fullName evidence="3">2-isopropylmalate synthase LeuA allosteric (dimerisation) domain-containing protein</fullName>
    </recommendedName>
</protein>
<dbReference type="EMBL" id="PFRH01000090">
    <property type="protein sequence ID" value="PJC52468.1"/>
    <property type="molecule type" value="Genomic_DNA"/>
</dbReference>
<evidence type="ECO:0000313" key="1">
    <source>
        <dbReference type="EMBL" id="PJC52468.1"/>
    </source>
</evidence>
<reference evidence="2" key="1">
    <citation type="submission" date="2017-09" db="EMBL/GenBank/DDBJ databases">
        <title>Depth-based differentiation of microbial function through sediment-hosted aquifers and enrichment of novel symbionts in the deep terrestrial subsurface.</title>
        <authorList>
            <person name="Probst A.J."/>
            <person name="Ladd B."/>
            <person name="Jarett J.K."/>
            <person name="Geller-Mcgrath D.E."/>
            <person name="Sieber C.M.K."/>
            <person name="Emerson J.B."/>
            <person name="Anantharaman K."/>
            <person name="Thomas B.C."/>
            <person name="Malmstrom R."/>
            <person name="Stieglmeier M."/>
            <person name="Klingl A."/>
            <person name="Woyke T."/>
            <person name="Ryan C.M."/>
            <person name="Banfield J.F."/>
        </authorList>
    </citation>
    <scope>NUCLEOTIDE SEQUENCE [LARGE SCALE GENOMIC DNA]</scope>
</reference>
<evidence type="ECO:0008006" key="3">
    <source>
        <dbReference type="Google" id="ProtNLM"/>
    </source>
</evidence>
<proteinExistence type="predicted"/>
<dbReference type="Proteomes" id="UP000231456">
    <property type="component" value="Unassembled WGS sequence"/>
</dbReference>
<accession>A0A2M8F9T4</accession>
<dbReference type="AlphaFoldDB" id="A0A2M8F9T4"/>
<name>A0A2M8F9T4_9BACT</name>
<evidence type="ECO:0000313" key="2">
    <source>
        <dbReference type="Proteomes" id="UP000231456"/>
    </source>
</evidence>
<comment type="caution">
    <text evidence="1">The sequence shown here is derived from an EMBL/GenBank/DDBJ whole genome shotgun (WGS) entry which is preliminary data.</text>
</comment>
<organism evidence="1 2">
    <name type="scientific">Candidatus Magasanikbacteria bacterium CG_4_9_14_0_2_um_filter_42_11</name>
    <dbReference type="NCBI Taxonomy" id="1974643"/>
    <lineage>
        <taxon>Bacteria</taxon>
        <taxon>Candidatus Magasanikiibacteriota</taxon>
    </lineage>
</organism>
<gene>
    <name evidence="1" type="ORF">CO030_02700</name>
</gene>
<sequence>MPSQLVLKAQAIEILGEEYNGYYATTYTLSEDLENDTALVVVQLSQVGKGHIMAVEGTGVGFIDALFNGIKHGLVGEYPSLGHIHFVDFVVSGNFKTLTGKGGAHSDVPGTVRLVIENNTGREFTFEDTSVSVSASSVAVVLMALEHFVNAEKAVLKVVTWIEDAKRRTRPELVDKYTQRLVELVQNASYSETIARVREGDNKRV</sequence>